<protein>
    <submittedName>
        <fullName evidence="1">Uncharacterized protein</fullName>
    </submittedName>
</protein>
<dbReference type="AlphaFoldDB" id="A0A0A9CVU6"/>
<evidence type="ECO:0000313" key="1">
    <source>
        <dbReference type="EMBL" id="JAD77515.1"/>
    </source>
</evidence>
<accession>A0A0A9CVU6</accession>
<name>A0A0A9CVU6_ARUDO</name>
<reference evidence="1" key="1">
    <citation type="submission" date="2014-09" db="EMBL/GenBank/DDBJ databases">
        <authorList>
            <person name="Magalhaes I.L.F."/>
            <person name="Oliveira U."/>
            <person name="Santos F.R."/>
            <person name="Vidigal T.H.D.A."/>
            <person name="Brescovit A.D."/>
            <person name="Santos A.J."/>
        </authorList>
    </citation>
    <scope>NUCLEOTIDE SEQUENCE</scope>
    <source>
        <tissue evidence="1">Shoot tissue taken approximately 20 cm above the soil surface</tissue>
    </source>
</reference>
<dbReference type="EMBL" id="GBRH01220380">
    <property type="protein sequence ID" value="JAD77515.1"/>
    <property type="molecule type" value="Transcribed_RNA"/>
</dbReference>
<sequence length="67" mass="7746">MHVSWLNSHVCMSQWEPTVESMGWNAFDFHSYFCVPMNGYASVISCPWSMGKCEVSFLDFFLNELAL</sequence>
<reference evidence="1" key="2">
    <citation type="journal article" date="2015" name="Data Brief">
        <title>Shoot transcriptome of the giant reed, Arundo donax.</title>
        <authorList>
            <person name="Barrero R.A."/>
            <person name="Guerrero F.D."/>
            <person name="Moolhuijzen P."/>
            <person name="Goolsby J.A."/>
            <person name="Tidwell J."/>
            <person name="Bellgard S.E."/>
            <person name="Bellgard M.I."/>
        </authorList>
    </citation>
    <scope>NUCLEOTIDE SEQUENCE</scope>
    <source>
        <tissue evidence="1">Shoot tissue taken approximately 20 cm above the soil surface</tissue>
    </source>
</reference>
<organism evidence="1">
    <name type="scientific">Arundo donax</name>
    <name type="common">Giant reed</name>
    <name type="synonym">Donax arundinaceus</name>
    <dbReference type="NCBI Taxonomy" id="35708"/>
    <lineage>
        <taxon>Eukaryota</taxon>
        <taxon>Viridiplantae</taxon>
        <taxon>Streptophyta</taxon>
        <taxon>Embryophyta</taxon>
        <taxon>Tracheophyta</taxon>
        <taxon>Spermatophyta</taxon>
        <taxon>Magnoliopsida</taxon>
        <taxon>Liliopsida</taxon>
        <taxon>Poales</taxon>
        <taxon>Poaceae</taxon>
        <taxon>PACMAD clade</taxon>
        <taxon>Arundinoideae</taxon>
        <taxon>Arundineae</taxon>
        <taxon>Arundo</taxon>
    </lineage>
</organism>
<proteinExistence type="predicted"/>